<sequence>MQTVQHGEDPDGGDAGRPAASVTGAASPGDKVLMSLIRRRKPAVAADQAAAPVTAPRLTPERGIATAIARAAQQMFGLPVLARSIRVEHVTLGDLPELIPERALISLVEGAAEALGCVTLDPDLTAALIEQQTMGRLTSGGIGPRRATRTDAAMCADYISGTLQAIAVALAPLPDGGWAAGYRYSTWLDDPRPLDLMLEDVVYRLVRAELRLGLSGDRSGAIMIALPEVEAPSQQALSQQAATQQVLAQQASTGTGLADAPAVQLGQQIRAAVAQAPISLNAVLCRRKVPFALLRRLVPGDVIPLGSELLNGARLETQSGQVIAEGRLGEREGCHALRLRAVGTATGAEVTGATTGAEAAGAKAAGAGTGVASGVPDLRAARDETTQGPGPSFVGHDAAYEAEMAPPPAHLQTGRSLGAKGATGGAQIEPPIADLALRDPFRAPFRDDANAEDEPVPAPVLPMNLSVG</sequence>
<dbReference type="Gene3D" id="2.30.330.10">
    <property type="entry name" value="SpoA-like"/>
    <property type="match status" value="1"/>
</dbReference>
<dbReference type="EMBL" id="JBHUEN010000043">
    <property type="protein sequence ID" value="MFD1882767.1"/>
    <property type="molecule type" value="Genomic_DNA"/>
</dbReference>
<proteinExistence type="predicted"/>
<keyword evidence="3" id="KW-0969">Cilium</keyword>
<accession>A0ABW4R9I2</accession>
<dbReference type="Pfam" id="PF01052">
    <property type="entry name" value="FliMN_C"/>
    <property type="match status" value="1"/>
</dbReference>
<evidence type="ECO:0000313" key="4">
    <source>
        <dbReference type="Proteomes" id="UP001597213"/>
    </source>
</evidence>
<reference evidence="4" key="1">
    <citation type="journal article" date="2019" name="Int. J. Syst. Evol. Microbiol.">
        <title>The Global Catalogue of Microorganisms (GCM) 10K type strain sequencing project: providing services to taxonomists for standard genome sequencing and annotation.</title>
        <authorList>
            <consortium name="The Broad Institute Genomics Platform"/>
            <consortium name="The Broad Institute Genome Sequencing Center for Infectious Disease"/>
            <person name="Wu L."/>
            <person name="Ma J."/>
        </authorList>
    </citation>
    <scope>NUCLEOTIDE SEQUENCE [LARGE SCALE GENOMIC DNA]</scope>
    <source>
        <strain evidence="4">CCUG 56029</strain>
    </source>
</reference>
<organism evidence="3 4">
    <name type="scientific">Paracoccus pacificus</name>
    <dbReference type="NCBI Taxonomy" id="1463598"/>
    <lineage>
        <taxon>Bacteria</taxon>
        <taxon>Pseudomonadati</taxon>
        <taxon>Pseudomonadota</taxon>
        <taxon>Alphaproteobacteria</taxon>
        <taxon>Rhodobacterales</taxon>
        <taxon>Paracoccaceae</taxon>
        <taxon>Paracoccus</taxon>
    </lineage>
</organism>
<comment type="caution">
    <text evidence="3">The sequence shown here is derived from an EMBL/GenBank/DDBJ whole genome shotgun (WGS) entry which is preliminary data.</text>
</comment>
<dbReference type="RefSeq" id="WP_379143587.1">
    <property type="nucleotide sequence ID" value="NZ_JBHUEN010000043.1"/>
</dbReference>
<name>A0ABW4R9I2_9RHOB</name>
<keyword evidence="3" id="KW-0966">Cell projection</keyword>
<evidence type="ECO:0000259" key="2">
    <source>
        <dbReference type="Pfam" id="PF01052"/>
    </source>
</evidence>
<gene>
    <name evidence="3" type="ORF">ACFSCT_13665</name>
</gene>
<keyword evidence="3" id="KW-0282">Flagellum</keyword>
<feature type="region of interest" description="Disordered" evidence="1">
    <location>
        <begin position="1"/>
        <end position="27"/>
    </location>
</feature>
<protein>
    <submittedName>
        <fullName evidence="3">FliM/FliN family flagellar motor C-terminal domain-containing protein</fullName>
    </submittedName>
</protein>
<dbReference type="SUPFAM" id="SSF101801">
    <property type="entry name" value="Surface presentation of antigens (SPOA)"/>
    <property type="match status" value="1"/>
</dbReference>
<dbReference type="Proteomes" id="UP001597213">
    <property type="component" value="Unassembled WGS sequence"/>
</dbReference>
<feature type="domain" description="Flagellar motor switch protein FliN-like C-terminal" evidence="2">
    <location>
        <begin position="273"/>
        <end position="340"/>
    </location>
</feature>
<feature type="region of interest" description="Disordered" evidence="1">
    <location>
        <begin position="408"/>
        <end position="468"/>
    </location>
</feature>
<dbReference type="InterPro" id="IPR001543">
    <property type="entry name" value="FliN-like_C"/>
</dbReference>
<keyword evidence="4" id="KW-1185">Reference proteome</keyword>
<evidence type="ECO:0000313" key="3">
    <source>
        <dbReference type="EMBL" id="MFD1882767.1"/>
    </source>
</evidence>
<evidence type="ECO:0000256" key="1">
    <source>
        <dbReference type="SAM" id="MobiDB-lite"/>
    </source>
</evidence>
<dbReference type="InterPro" id="IPR036429">
    <property type="entry name" value="SpoA-like_sf"/>
</dbReference>
<feature type="compositionally biased region" description="Basic and acidic residues" evidence="1">
    <location>
        <begin position="436"/>
        <end position="449"/>
    </location>
</feature>